<accession>K0UPQ5</accession>
<feature type="domain" description="Aspartyl/asparaginy/proline hydroxylase" evidence="5">
    <location>
        <begin position="37"/>
        <end position="191"/>
    </location>
</feature>
<dbReference type="InterPro" id="IPR027443">
    <property type="entry name" value="IPNS-like_sf"/>
</dbReference>
<dbReference type="Gene3D" id="2.60.120.330">
    <property type="entry name" value="B-lactam Antibiotic, Isopenicillin N Synthase, Chain"/>
    <property type="match status" value="1"/>
</dbReference>
<sequence>MFDRLQALFGRLLSHAPSGRTEFFDPSDFPWIAEVEARADEIQAELDGLLAEVDKLPNFQDIQEEQRHLTQDDRWKVFAFYAYGGRAESNCNRCPRTAEIVESIPGMTTALFSVLLPHKHIPPHTGPWKGVLRYHLALRTPADETLTRIRVGSSTQHWRKGRSMVFDDTFEHEVWNDSEETRVVLFVDFIRELPWYLAIPNRAFIGAIRRSPYIRRALANSEAWQETLGAQVTADTGSTQPGTPDRLAR</sequence>
<dbReference type="Proteomes" id="UP000006072">
    <property type="component" value="Unassembled WGS sequence"/>
</dbReference>
<dbReference type="SUPFAM" id="SSF51197">
    <property type="entry name" value="Clavaminate synthase-like"/>
    <property type="match status" value="1"/>
</dbReference>
<evidence type="ECO:0000313" key="6">
    <source>
        <dbReference type="EMBL" id="EJZ06975.1"/>
    </source>
</evidence>
<comment type="similarity">
    <text evidence="1">Belongs to the aspartyl/asparaginyl beta-hydroxylase family.</text>
</comment>
<dbReference type="PANTHER" id="PTHR46332:SF5">
    <property type="entry name" value="ASPARTATE BETA-HYDROXYLASE DOMAIN CONTAINING 2"/>
    <property type="match status" value="1"/>
</dbReference>
<reference evidence="6 7" key="1">
    <citation type="journal article" date="2012" name="J. Bacteriol.">
        <title>Complete Genome Sequence of Mycobacterium vaccae Type Strain ATCC 25954.</title>
        <authorList>
            <person name="Ho Y.S."/>
            <person name="Adroub S.A."/>
            <person name="Abadi M."/>
            <person name="Al Alwan B."/>
            <person name="Alkhateeb R."/>
            <person name="Gao G."/>
            <person name="Ragab A."/>
            <person name="Ali S."/>
            <person name="van Soolingen D."/>
            <person name="Bitter W."/>
            <person name="Pain A."/>
            <person name="Abdallah A.M."/>
        </authorList>
    </citation>
    <scope>NUCLEOTIDE SEQUENCE [LARGE SCALE GENOMIC DNA]</scope>
    <source>
        <strain evidence="6 7">ATCC 25954</strain>
    </source>
</reference>
<dbReference type="AlphaFoldDB" id="K0UPQ5"/>
<feature type="region of interest" description="Disordered" evidence="4">
    <location>
        <begin position="230"/>
        <end position="249"/>
    </location>
</feature>
<evidence type="ECO:0000256" key="2">
    <source>
        <dbReference type="ARBA" id="ARBA00022964"/>
    </source>
</evidence>
<dbReference type="GO" id="GO:0051213">
    <property type="term" value="F:dioxygenase activity"/>
    <property type="evidence" value="ECO:0007669"/>
    <property type="project" value="UniProtKB-KW"/>
</dbReference>
<dbReference type="eggNOG" id="COG3555">
    <property type="taxonomic scope" value="Bacteria"/>
</dbReference>
<evidence type="ECO:0000313" key="7">
    <source>
        <dbReference type="Proteomes" id="UP000006072"/>
    </source>
</evidence>
<keyword evidence="2" id="KW-0223">Dioxygenase</keyword>
<keyword evidence="7" id="KW-1185">Reference proteome</keyword>
<keyword evidence="3" id="KW-0560">Oxidoreductase</keyword>
<dbReference type="InterPro" id="IPR007803">
    <property type="entry name" value="Asp/Arg/Pro-Hydrxlase"/>
</dbReference>
<evidence type="ECO:0000259" key="5">
    <source>
        <dbReference type="Pfam" id="PF05118"/>
    </source>
</evidence>
<evidence type="ECO:0000256" key="1">
    <source>
        <dbReference type="ARBA" id="ARBA00007730"/>
    </source>
</evidence>
<dbReference type="GO" id="GO:0016020">
    <property type="term" value="C:membrane"/>
    <property type="evidence" value="ECO:0007669"/>
    <property type="project" value="TreeGrafter"/>
</dbReference>
<gene>
    <name evidence="6" type="ORF">MVAC_20143</name>
</gene>
<feature type="compositionally biased region" description="Polar residues" evidence="4">
    <location>
        <begin position="230"/>
        <end position="242"/>
    </location>
</feature>
<dbReference type="PANTHER" id="PTHR46332">
    <property type="entry name" value="ASPARTATE BETA-HYDROXYLASE DOMAIN-CONTAINING PROTEIN 2"/>
    <property type="match status" value="1"/>
</dbReference>
<protein>
    <submittedName>
        <fullName evidence="6">Aspartyl/asparaginyl beta-hydroxylase</fullName>
    </submittedName>
</protein>
<comment type="caution">
    <text evidence="6">The sequence shown here is derived from an EMBL/GenBank/DDBJ whole genome shotgun (WGS) entry which is preliminary data.</text>
</comment>
<dbReference type="InterPro" id="IPR051821">
    <property type="entry name" value="Asp/Asn_beta-hydroxylase"/>
</dbReference>
<dbReference type="HOGENOM" id="CLU_071783_0_0_11"/>
<evidence type="ECO:0000256" key="3">
    <source>
        <dbReference type="ARBA" id="ARBA00023002"/>
    </source>
</evidence>
<proteinExistence type="inferred from homology"/>
<dbReference type="PATRIC" id="fig|1194972.3.peg.4013"/>
<organism evidence="6 7">
    <name type="scientific">Mycolicibacterium vaccae ATCC 25954</name>
    <dbReference type="NCBI Taxonomy" id="1194972"/>
    <lineage>
        <taxon>Bacteria</taxon>
        <taxon>Bacillati</taxon>
        <taxon>Actinomycetota</taxon>
        <taxon>Actinomycetes</taxon>
        <taxon>Mycobacteriales</taxon>
        <taxon>Mycobacteriaceae</taxon>
        <taxon>Mycolicibacterium</taxon>
    </lineage>
</organism>
<evidence type="ECO:0000256" key="4">
    <source>
        <dbReference type="SAM" id="MobiDB-lite"/>
    </source>
</evidence>
<dbReference type="EMBL" id="ALQA01000049">
    <property type="protein sequence ID" value="EJZ06975.1"/>
    <property type="molecule type" value="Genomic_DNA"/>
</dbReference>
<dbReference type="Pfam" id="PF05118">
    <property type="entry name" value="Asp_Arg_Hydrox"/>
    <property type="match status" value="1"/>
</dbReference>
<name>K0UPQ5_MYCVA</name>